<organism evidence="1 2">
    <name type="scientific">Drosophila suzukii</name>
    <name type="common">Spotted-wing drosophila fruit fly</name>
    <dbReference type="NCBI Taxonomy" id="28584"/>
    <lineage>
        <taxon>Eukaryota</taxon>
        <taxon>Metazoa</taxon>
        <taxon>Ecdysozoa</taxon>
        <taxon>Arthropoda</taxon>
        <taxon>Hexapoda</taxon>
        <taxon>Insecta</taxon>
        <taxon>Pterygota</taxon>
        <taxon>Neoptera</taxon>
        <taxon>Endopterygota</taxon>
        <taxon>Diptera</taxon>
        <taxon>Brachycera</taxon>
        <taxon>Muscomorpha</taxon>
        <taxon>Ephydroidea</taxon>
        <taxon>Drosophilidae</taxon>
        <taxon>Drosophila</taxon>
        <taxon>Sophophora</taxon>
    </lineage>
</organism>
<dbReference type="AlphaFoldDB" id="A0AB39Z4X2"/>
<protein>
    <submittedName>
        <fullName evidence="2">Uncharacterized protein Mtkl</fullName>
    </submittedName>
</protein>
<name>A0AB39Z4X2_DROSZ</name>
<sequence>MKSLQFSLLIVIYMAILGIFNCEARVWRPPPPPGRNPFDFKPSPFNPSKG</sequence>
<proteinExistence type="predicted"/>
<accession>A0AB39Z4X2</accession>
<gene>
    <name evidence="2" type="primary">Mtkl</name>
</gene>
<reference evidence="2" key="1">
    <citation type="submission" date="2025-08" db="UniProtKB">
        <authorList>
            <consortium name="RefSeq"/>
        </authorList>
    </citation>
    <scope>IDENTIFICATION</scope>
</reference>
<evidence type="ECO:0000313" key="1">
    <source>
        <dbReference type="Proteomes" id="UP001652628"/>
    </source>
</evidence>
<dbReference type="RefSeq" id="XP_016928474.3">
    <property type="nucleotide sequence ID" value="XM_017072985.4"/>
</dbReference>
<dbReference type="GeneID" id="108009014"/>
<dbReference type="Proteomes" id="UP001652628">
    <property type="component" value="Chromosome 2R"/>
</dbReference>
<keyword evidence="1" id="KW-1185">Reference proteome</keyword>
<evidence type="ECO:0000313" key="2">
    <source>
        <dbReference type="RefSeq" id="XP_016928474.3"/>
    </source>
</evidence>